<name>A0A1H5C0E9_9ACTN</name>
<dbReference type="InterPro" id="IPR024520">
    <property type="entry name" value="DUF3558"/>
</dbReference>
<keyword evidence="3" id="KW-1185">Reference proteome</keyword>
<dbReference type="PROSITE" id="PS51257">
    <property type="entry name" value="PROKAR_LIPOPROTEIN"/>
    <property type="match status" value="1"/>
</dbReference>
<accession>A0A1H5C0E9</accession>
<evidence type="ECO:0000313" key="2">
    <source>
        <dbReference type="EMBL" id="SED59760.1"/>
    </source>
</evidence>
<organism evidence="2 3">
    <name type="scientific">Jiangella alba</name>
    <dbReference type="NCBI Taxonomy" id="561176"/>
    <lineage>
        <taxon>Bacteria</taxon>
        <taxon>Bacillati</taxon>
        <taxon>Actinomycetota</taxon>
        <taxon>Actinomycetes</taxon>
        <taxon>Jiangellales</taxon>
        <taxon>Jiangellaceae</taxon>
        <taxon>Jiangella</taxon>
    </lineage>
</organism>
<gene>
    <name evidence="2" type="ORF">SAMN04488561_0065</name>
</gene>
<dbReference type="AlphaFoldDB" id="A0A1H5C0E9"/>
<evidence type="ECO:0000313" key="3">
    <source>
        <dbReference type="Proteomes" id="UP000181980"/>
    </source>
</evidence>
<dbReference type="Pfam" id="PF12079">
    <property type="entry name" value="DUF3558"/>
    <property type="match status" value="1"/>
</dbReference>
<evidence type="ECO:0000256" key="1">
    <source>
        <dbReference type="SAM" id="MobiDB-lite"/>
    </source>
</evidence>
<feature type="region of interest" description="Disordered" evidence="1">
    <location>
        <begin position="22"/>
        <end position="60"/>
    </location>
</feature>
<dbReference type="RefSeq" id="WP_171906849.1">
    <property type="nucleotide sequence ID" value="NZ_FNUC01000001.1"/>
</dbReference>
<dbReference type="EMBL" id="FNUC01000001">
    <property type="protein sequence ID" value="SED59760.1"/>
    <property type="molecule type" value="Genomic_DNA"/>
</dbReference>
<protein>
    <recommendedName>
        <fullName evidence="4">DUF3558 domain-containing protein</fullName>
    </recommendedName>
</protein>
<dbReference type="Proteomes" id="UP000181980">
    <property type="component" value="Unassembled WGS sequence"/>
</dbReference>
<feature type="compositionally biased region" description="Low complexity" evidence="1">
    <location>
        <begin position="27"/>
        <end position="41"/>
    </location>
</feature>
<sequence>MPRIPVAAAVVALLVLTGCGGDDDPAADAPAATSEPSAAPSDPEPTASPSPGGDDTGLAALDPCAMVDAAGLASLGLTGGEAKEVGDARVCRHRLEGPTLDESFTVSIELFDGLGAADIVATDVQPLPPVGTHEAVTFTGTTGGCVVSLAVTATSRLDATAVGGDPALACDHAAALAALAEPALP</sequence>
<dbReference type="STRING" id="561176.SAMN04488561_0065"/>
<evidence type="ECO:0008006" key="4">
    <source>
        <dbReference type="Google" id="ProtNLM"/>
    </source>
</evidence>
<reference evidence="3" key="1">
    <citation type="submission" date="2016-10" db="EMBL/GenBank/DDBJ databases">
        <authorList>
            <person name="Varghese N."/>
            <person name="Submissions S."/>
        </authorList>
    </citation>
    <scope>NUCLEOTIDE SEQUENCE [LARGE SCALE GENOMIC DNA]</scope>
    <source>
        <strain evidence="3">DSM 45237</strain>
    </source>
</reference>
<proteinExistence type="predicted"/>